<dbReference type="OrthoDB" id="424465at2759"/>
<dbReference type="GO" id="GO:0000987">
    <property type="term" value="F:cis-regulatory region sequence-specific DNA binding"/>
    <property type="evidence" value="ECO:0007669"/>
    <property type="project" value="TreeGrafter"/>
</dbReference>
<dbReference type="STRING" id="1054147.F4QAI2"/>
<dbReference type="InterPro" id="IPR041667">
    <property type="entry name" value="Cupin_8"/>
</dbReference>
<dbReference type="Gene3D" id="2.60.120.650">
    <property type="entry name" value="Cupin"/>
    <property type="match status" value="1"/>
</dbReference>
<evidence type="ECO:0000259" key="2">
    <source>
        <dbReference type="PROSITE" id="PS51184"/>
    </source>
</evidence>
<dbReference type="InterPro" id="IPR036047">
    <property type="entry name" value="F-box-like_dom_sf"/>
</dbReference>
<evidence type="ECO:0000256" key="1">
    <source>
        <dbReference type="SAM" id="MobiDB-lite"/>
    </source>
</evidence>
<feature type="compositionally biased region" description="Low complexity" evidence="1">
    <location>
        <begin position="564"/>
        <end position="586"/>
    </location>
</feature>
<proteinExistence type="predicted"/>
<feature type="compositionally biased region" description="Polar residues" evidence="1">
    <location>
        <begin position="589"/>
        <end position="598"/>
    </location>
</feature>
<dbReference type="PANTHER" id="PTHR12480:SF21">
    <property type="entry name" value="JMJC DOMAIN-CONTAINING PROTEIN 8"/>
    <property type="match status" value="1"/>
</dbReference>
<sequence length="598" mass="69444">MEPPINPSTLTADEDESIYGDDMIEEIEDDDEEMFEDDDDEEFAIEEGYVPHPYGVKPQGNYYFDSFKDDFTNTRYNGLGLFSGFEDHMILDWMDLLTPKELSVMAQVSKAFYLFVQEEEQWKLLTIRDFAKTFKYSHSWQYTYKCAATAGNVDGKTIVVPSPLKVEYFYSDYLFHIWRCSSIDVERWVEGETIDRRSNMTIGQFRQEYLIPNKPVILTDAMDAWKAKEWTRESLAEFSGDTPFYINSGVFMTMKEYFAYAAQTTEENPMYLFDHYYGENRPEMLDMYSQEKYFDEDFFNVLGDKRPSYRWLLAGPKRSGATFHKDPNHTSAWNGVITGRKKWVMYPPHVVPPGVHPSDDGLEVTTPHSIVEWFINYYDTDVKSVLNQDKKDRRQQQQQQLLSINGPNKKVERLNKNSKKNRIGGGSNRVGPQQKSKQQQQTESTTTIDGSDYKPLECILNPGELIFVPCGWWHCVLNMEESIAITHNFINSNNILKVIDFMATKKSKDLHNTFIQKFEDAHPGKLQQIKNEQIERELKKKKVSIWDKIDPNNNNDIEKESKIENNNNNNNNSNSDTTTTPTPKKTGGFSFNFSISSD</sequence>
<dbReference type="EMBL" id="GL883026">
    <property type="protein sequence ID" value="EGG15701.1"/>
    <property type="molecule type" value="Genomic_DNA"/>
</dbReference>
<dbReference type="KEGG" id="dfa:DFA_10543"/>
<feature type="region of interest" description="Disordered" evidence="1">
    <location>
        <begin position="389"/>
        <end position="448"/>
    </location>
</feature>
<dbReference type="SUPFAM" id="SSF81383">
    <property type="entry name" value="F-box domain"/>
    <property type="match status" value="1"/>
</dbReference>
<feature type="domain" description="JmjC" evidence="2">
    <location>
        <begin position="279"/>
        <end position="506"/>
    </location>
</feature>
<name>F4QAI2_CACFS</name>
<dbReference type="SMART" id="SM00558">
    <property type="entry name" value="JmjC"/>
    <property type="match status" value="1"/>
</dbReference>
<protein>
    <submittedName>
        <fullName evidence="3">Transcription factor jumonji</fullName>
    </submittedName>
</protein>
<gene>
    <name evidence="3" type="primary">jcdH</name>
    <name evidence="3" type="ORF">DFA_10543</name>
</gene>
<dbReference type="SUPFAM" id="SSF51197">
    <property type="entry name" value="Clavaminate synthase-like"/>
    <property type="match status" value="2"/>
</dbReference>
<dbReference type="GeneID" id="14867005"/>
<dbReference type="PANTHER" id="PTHR12480">
    <property type="entry name" value="ARGININE DEMETHYLASE AND LYSYL-HYDROXYLASE JMJD"/>
    <property type="match status" value="1"/>
</dbReference>
<organism evidence="3 4">
    <name type="scientific">Cavenderia fasciculata</name>
    <name type="common">Slime mold</name>
    <name type="synonym">Dictyostelium fasciculatum</name>
    <dbReference type="NCBI Taxonomy" id="261658"/>
    <lineage>
        <taxon>Eukaryota</taxon>
        <taxon>Amoebozoa</taxon>
        <taxon>Evosea</taxon>
        <taxon>Eumycetozoa</taxon>
        <taxon>Dictyostelia</taxon>
        <taxon>Acytosteliales</taxon>
        <taxon>Cavenderiaceae</taxon>
        <taxon>Cavenderia</taxon>
    </lineage>
</organism>
<dbReference type="RefSeq" id="XP_004354443.1">
    <property type="nucleotide sequence ID" value="XM_004354391.1"/>
</dbReference>
<feature type="region of interest" description="Disordered" evidence="1">
    <location>
        <begin position="549"/>
        <end position="598"/>
    </location>
</feature>
<dbReference type="PROSITE" id="PS51184">
    <property type="entry name" value="JMJC"/>
    <property type="match status" value="1"/>
</dbReference>
<reference evidence="4" key="1">
    <citation type="journal article" date="2011" name="Genome Res.">
        <title>Phylogeny-wide analysis of social amoeba genomes highlights ancient origins for complex intercellular communication.</title>
        <authorList>
            <person name="Heidel A.J."/>
            <person name="Lawal H.M."/>
            <person name="Felder M."/>
            <person name="Schilde C."/>
            <person name="Helps N.R."/>
            <person name="Tunggal B."/>
            <person name="Rivero F."/>
            <person name="John U."/>
            <person name="Schleicher M."/>
            <person name="Eichinger L."/>
            <person name="Platzer M."/>
            <person name="Noegel A.A."/>
            <person name="Schaap P."/>
            <person name="Gloeckner G."/>
        </authorList>
    </citation>
    <scope>NUCLEOTIDE SEQUENCE [LARGE SCALE GENOMIC DNA]</scope>
    <source>
        <strain evidence="4">SH3</strain>
    </source>
</reference>
<dbReference type="InterPro" id="IPR003347">
    <property type="entry name" value="JmjC_dom"/>
</dbReference>
<dbReference type="InterPro" id="IPR050910">
    <property type="entry name" value="JMJD6_ArgDemeth/LysHydrox"/>
</dbReference>
<dbReference type="GO" id="GO:0005634">
    <property type="term" value="C:nucleus"/>
    <property type="evidence" value="ECO:0007669"/>
    <property type="project" value="TreeGrafter"/>
</dbReference>
<dbReference type="AlphaFoldDB" id="F4QAI2"/>
<feature type="compositionally biased region" description="Low complexity" evidence="1">
    <location>
        <begin position="433"/>
        <end position="447"/>
    </location>
</feature>
<dbReference type="Proteomes" id="UP000007797">
    <property type="component" value="Unassembled WGS sequence"/>
</dbReference>
<evidence type="ECO:0000313" key="3">
    <source>
        <dbReference type="EMBL" id="EGG15701.1"/>
    </source>
</evidence>
<dbReference type="OMA" id="WPAYKNW"/>
<feature type="compositionally biased region" description="Basic and acidic residues" evidence="1">
    <location>
        <begin position="549"/>
        <end position="563"/>
    </location>
</feature>
<dbReference type="Pfam" id="PF13621">
    <property type="entry name" value="Cupin_8"/>
    <property type="match status" value="1"/>
</dbReference>
<accession>F4QAI2</accession>
<keyword evidence="4" id="KW-1185">Reference proteome</keyword>
<feature type="region of interest" description="Disordered" evidence="1">
    <location>
        <begin position="1"/>
        <end position="20"/>
    </location>
</feature>
<evidence type="ECO:0000313" key="4">
    <source>
        <dbReference type="Proteomes" id="UP000007797"/>
    </source>
</evidence>